<dbReference type="Gene3D" id="3.30.1330.60">
    <property type="entry name" value="OmpA-like domain"/>
    <property type="match status" value="1"/>
</dbReference>
<dbReference type="SUPFAM" id="SSF103088">
    <property type="entry name" value="OmpA-like"/>
    <property type="match status" value="1"/>
</dbReference>
<keyword evidence="8" id="KW-0326">Glycosidase</keyword>
<keyword evidence="10" id="KW-1185">Reference proteome</keyword>
<dbReference type="Gene3D" id="4.10.1080.10">
    <property type="entry name" value="TSP type-3 repeat"/>
    <property type="match status" value="1"/>
</dbReference>
<organism evidence="8 11">
    <name type="scientific">Zhongshania aliphaticivorans</name>
    <dbReference type="NCBI Taxonomy" id="1470434"/>
    <lineage>
        <taxon>Bacteria</taxon>
        <taxon>Pseudomonadati</taxon>
        <taxon>Pseudomonadota</taxon>
        <taxon>Gammaproteobacteria</taxon>
        <taxon>Cellvibrionales</taxon>
        <taxon>Spongiibacteraceae</taxon>
        <taxon>Zhongshania</taxon>
    </lineage>
</organism>
<evidence type="ECO:0000259" key="7">
    <source>
        <dbReference type="PROSITE" id="PS51123"/>
    </source>
</evidence>
<dbReference type="SUPFAM" id="SSF103647">
    <property type="entry name" value="TSP type-3 repeat"/>
    <property type="match status" value="1"/>
</dbReference>
<name>A0A5S9PM02_9GAMM</name>
<dbReference type="PANTHER" id="PTHR30329:SF21">
    <property type="entry name" value="LIPOPROTEIN YIAD-RELATED"/>
    <property type="match status" value="1"/>
</dbReference>
<dbReference type="PROSITE" id="PS51257">
    <property type="entry name" value="PROKAR_LIPOPROTEIN"/>
    <property type="match status" value="1"/>
</dbReference>
<comment type="subcellular location">
    <subcellularLocation>
        <location evidence="1">Cell outer membrane</location>
    </subcellularLocation>
</comment>
<evidence type="ECO:0000313" key="11">
    <source>
        <dbReference type="Proteomes" id="UP000439591"/>
    </source>
</evidence>
<feature type="signal peptide" evidence="6">
    <location>
        <begin position="1"/>
        <end position="21"/>
    </location>
</feature>
<keyword evidence="8" id="KW-0378">Hydrolase</keyword>
<proteinExistence type="predicted"/>
<dbReference type="EMBL" id="CACSIK010000002">
    <property type="protein sequence ID" value="CAA0105765.1"/>
    <property type="molecule type" value="Genomic_DNA"/>
</dbReference>
<dbReference type="InterPro" id="IPR003367">
    <property type="entry name" value="Thrombospondin_3-like_rpt"/>
</dbReference>
<reference evidence="10 11" key="1">
    <citation type="submission" date="2019-11" db="EMBL/GenBank/DDBJ databases">
        <authorList>
            <person name="Holert J."/>
        </authorList>
    </citation>
    <scope>NUCLEOTIDE SEQUENCE [LARGE SCALE GENOMIC DNA]</scope>
    <source>
        <strain evidence="8">BC3_2A</strain>
        <strain evidence="9">SB11_1A</strain>
    </source>
</reference>
<dbReference type="InterPro" id="IPR050330">
    <property type="entry name" value="Bact_OuterMem_StrucFunc"/>
</dbReference>
<evidence type="ECO:0000313" key="8">
    <source>
        <dbReference type="EMBL" id="CAA0105437.1"/>
    </source>
</evidence>
<feature type="chain" id="PRO_5036372899" evidence="6">
    <location>
        <begin position="22"/>
        <end position="234"/>
    </location>
</feature>
<dbReference type="InterPro" id="IPR036737">
    <property type="entry name" value="OmpA-like_sf"/>
</dbReference>
<dbReference type="InterPro" id="IPR006664">
    <property type="entry name" value="OMP_bac"/>
</dbReference>
<evidence type="ECO:0000256" key="1">
    <source>
        <dbReference type="ARBA" id="ARBA00004442"/>
    </source>
</evidence>
<dbReference type="Proteomes" id="UP000435877">
    <property type="component" value="Unassembled WGS sequence"/>
</dbReference>
<protein>
    <submittedName>
        <fullName evidence="8">Alpha-agarase</fullName>
        <ecNumber evidence="8">3.2.1.158</ecNumber>
    </submittedName>
</protein>
<accession>A0A5S9PM02</accession>
<evidence type="ECO:0000256" key="2">
    <source>
        <dbReference type="ARBA" id="ARBA00022729"/>
    </source>
</evidence>
<evidence type="ECO:0000313" key="10">
    <source>
        <dbReference type="Proteomes" id="UP000435877"/>
    </source>
</evidence>
<gene>
    <name evidence="9" type="ORF">IHBHHGIJ_02876</name>
    <name evidence="8" type="ORF">KFEGEMFD_02248</name>
</gene>
<dbReference type="PRINTS" id="PR01023">
    <property type="entry name" value="NAFLGMOTY"/>
</dbReference>
<evidence type="ECO:0000256" key="3">
    <source>
        <dbReference type="ARBA" id="ARBA00023136"/>
    </source>
</evidence>
<dbReference type="EC" id="3.2.1.158" evidence="8"/>
<evidence type="ECO:0000256" key="6">
    <source>
        <dbReference type="SAM" id="SignalP"/>
    </source>
</evidence>
<dbReference type="EMBL" id="CACSIM010000003">
    <property type="protein sequence ID" value="CAA0105437.1"/>
    <property type="molecule type" value="Genomic_DNA"/>
</dbReference>
<dbReference type="Pfam" id="PF02412">
    <property type="entry name" value="TSP_3"/>
    <property type="match status" value="2"/>
</dbReference>
<dbReference type="PRINTS" id="PR01021">
    <property type="entry name" value="OMPADOMAIN"/>
</dbReference>
<keyword evidence="4" id="KW-0998">Cell outer membrane</keyword>
<keyword evidence="3 5" id="KW-0472">Membrane</keyword>
<dbReference type="InterPro" id="IPR006665">
    <property type="entry name" value="OmpA-like"/>
</dbReference>
<evidence type="ECO:0000256" key="5">
    <source>
        <dbReference type="PROSITE-ProRule" id="PRU00473"/>
    </source>
</evidence>
<dbReference type="Pfam" id="PF00691">
    <property type="entry name" value="OmpA"/>
    <property type="match status" value="1"/>
</dbReference>
<dbReference type="Proteomes" id="UP000439591">
    <property type="component" value="Unassembled WGS sequence"/>
</dbReference>
<evidence type="ECO:0000256" key="4">
    <source>
        <dbReference type="ARBA" id="ARBA00023237"/>
    </source>
</evidence>
<dbReference type="CDD" id="cd07185">
    <property type="entry name" value="OmpA_C-like"/>
    <property type="match status" value="1"/>
</dbReference>
<evidence type="ECO:0000313" key="9">
    <source>
        <dbReference type="EMBL" id="CAA0105765.1"/>
    </source>
</evidence>
<feature type="domain" description="OmpA-like" evidence="7">
    <location>
        <begin position="114"/>
        <end position="231"/>
    </location>
</feature>
<dbReference type="InterPro" id="IPR028974">
    <property type="entry name" value="TSP_type-3_rpt"/>
</dbReference>
<dbReference type="GO" id="GO:0033953">
    <property type="term" value="F:alpha-agarase activity"/>
    <property type="evidence" value="ECO:0007669"/>
    <property type="project" value="UniProtKB-EC"/>
</dbReference>
<dbReference type="PANTHER" id="PTHR30329">
    <property type="entry name" value="STATOR ELEMENT OF FLAGELLAR MOTOR COMPLEX"/>
    <property type="match status" value="1"/>
</dbReference>
<dbReference type="AlphaFoldDB" id="A0A5S9PM02"/>
<dbReference type="RefSeq" id="WP_159269573.1">
    <property type="nucleotide sequence ID" value="NZ_CACSIK010000002.1"/>
</dbReference>
<keyword evidence="2 6" id="KW-0732">Signal</keyword>
<dbReference type="GO" id="GO:0007155">
    <property type="term" value="P:cell adhesion"/>
    <property type="evidence" value="ECO:0007669"/>
    <property type="project" value="InterPro"/>
</dbReference>
<dbReference type="GO" id="GO:0009279">
    <property type="term" value="C:cell outer membrane"/>
    <property type="evidence" value="ECO:0007669"/>
    <property type="project" value="UniProtKB-SubCell"/>
</dbReference>
<sequence length="234" mass="25469">MNRISRLLLLLLAGLLVSACAGISEVVKDADNDGVRDADDRCIATVRGAQVDRYGCADSDGDGIIDGVDRCPNTPPKSVVDHYGCMDSDNDGVKNGEDHCPRTAMGERVMRNGCSARQTVNLESVRFAHGRVDVLPEARERLFRVADLLIHSPEFRIALQGHSDNSGSLDFNYRLSNMRAKAVKAVLLALGVAAHRIDIQAYGDAMPIADNSSEEGRARNRRVALRVIRVDSVQ</sequence>
<dbReference type="OrthoDB" id="9782229at2"/>
<dbReference type="PROSITE" id="PS51123">
    <property type="entry name" value="OMPA_2"/>
    <property type="match status" value="1"/>
</dbReference>
<dbReference type="GO" id="GO:0005509">
    <property type="term" value="F:calcium ion binding"/>
    <property type="evidence" value="ECO:0007669"/>
    <property type="project" value="InterPro"/>
</dbReference>